<feature type="region of interest" description="Disordered" evidence="6">
    <location>
        <begin position="156"/>
        <end position="192"/>
    </location>
</feature>
<evidence type="ECO:0000256" key="4">
    <source>
        <dbReference type="ARBA" id="ARBA00022989"/>
    </source>
</evidence>
<keyword evidence="4 7" id="KW-1133">Transmembrane helix</keyword>
<dbReference type="InterPro" id="IPR002416">
    <property type="entry name" value="T2SS_protein-GspH"/>
</dbReference>
<dbReference type="InterPro" id="IPR045584">
    <property type="entry name" value="Pilin-like"/>
</dbReference>
<reference evidence="8" key="1">
    <citation type="submission" date="2016-05" db="EMBL/GenBank/DDBJ databases">
        <authorList>
            <person name="Cock P.J.A."/>
            <person name="Cock P.J.A."/>
        </authorList>
    </citation>
    <scope>NUCLEOTIDE SEQUENCE</scope>
    <source>
        <strain evidence="8">PWN146_assembly</strain>
    </source>
</reference>
<dbReference type="AlphaFoldDB" id="A0A1C3H9U2"/>
<dbReference type="InterPro" id="IPR012902">
    <property type="entry name" value="N_methyl_site"/>
</dbReference>
<dbReference type="GO" id="GO:0015627">
    <property type="term" value="C:type II protein secretion system complex"/>
    <property type="evidence" value="ECO:0007669"/>
    <property type="project" value="InterPro"/>
</dbReference>
<protein>
    <submittedName>
        <fullName evidence="8">Type II secretion system protein H</fullName>
    </submittedName>
</protein>
<name>A0A1C3H9U2_SERMA</name>
<accession>A0A1C3H9U2</accession>
<comment type="subcellular location">
    <subcellularLocation>
        <location evidence="1">Membrane</location>
        <topology evidence="1">Single-pass membrane protein</topology>
    </subcellularLocation>
</comment>
<evidence type="ECO:0000256" key="3">
    <source>
        <dbReference type="ARBA" id="ARBA00022692"/>
    </source>
</evidence>
<organism evidence="8">
    <name type="scientific">Serratia marcescens</name>
    <dbReference type="NCBI Taxonomy" id="615"/>
    <lineage>
        <taxon>Bacteria</taxon>
        <taxon>Pseudomonadati</taxon>
        <taxon>Pseudomonadota</taxon>
        <taxon>Gammaproteobacteria</taxon>
        <taxon>Enterobacterales</taxon>
        <taxon>Yersiniaceae</taxon>
        <taxon>Serratia</taxon>
    </lineage>
</organism>
<evidence type="ECO:0000256" key="5">
    <source>
        <dbReference type="ARBA" id="ARBA00023136"/>
    </source>
</evidence>
<dbReference type="Gene3D" id="3.55.40.10">
    <property type="entry name" value="minor pseudopilin epsh domain"/>
    <property type="match status" value="1"/>
</dbReference>
<keyword evidence="2" id="KW-0488">Methylation</keyword>
<dbReference type="PROSITE" id="PS00409">
    <property type="entry name" value="PROKAR_NTER_METHYL"/>
    <property type="match status" value="1"/>
</dbReference>
<proteinExistence type="predicted"/>
<dbReference type="GO" id="GO:0016020">
    <property type="term" value="C:membrane"/>
    <property type="evidence" value="ECO:0007669"/>
    <property type="project" value="UniProtKB-SubCell"/>
</dbReference>
<evidence type="ECO:0000256" key="6">
    <source>
        <dbReference type="SAM" id="MobiDB-lite"/>
    </source>
</evidence>
<evidence type="ECO:0000256" key="1">
    <source>
        <dbReference type="ARBA" id="ARBA00004167"/>
    </source>
</evidence>
<dbReference type="PRINTS" id="PR00885">
    <property type="entry name" value="BCTERIALGSPH"/>
</dbReference>
<gene>
    <name evidence="8" type="primary">gspH</name>
    <name evidence="8" type="ORF">PWN146_00477</name>
</gene>
<dbReference type="SUPFAM" id="SSF54523">
    <property type="entry name" value="Pili subunits"/>
    <property type="match status" value="1"/>
</dbReference>
<feature type="transmembrane region" description="Helical" evidence="7">
    <location>
        <begin position="12"/>
        <end position="30"/>
    </location>
</feature>
<evidence type="ECO:0000256" key="7">
    <source>
        <dbReference type="SAM" id="Phobius"/>
    </source>
</evidence>
<dbReference type="EMBL" id="LT575490">
    <property type="protein sequence ID" value="SAY41813.1"/>
    <property type="molecule type" value="Genomic_DNA"/>
</dbReference>
<dbReference type="NCBIfam" id="TIGR02532">
    <property type="entry name" value="IV_pilin_GFxxxE"/>
    <property type="match status" value="1"/>
</dbReference>
<evidence type="ECO:0000313" key="8">
    <source>
        <dbReference type="EMBL" id="SAY41813.1"/>
    </source>
</evidence>
<sequence>MRRIRGFTLLEIMLVLLLLGVTSGLVMLSFPADEKALARQGERLNHWLNALAERAEREGVSYGVAFGSGGWRSVAATERDSREEYALPDGIALWLSVEGQTVALDDAAARPPQVWLYPGGETTAFSVALSQGRCLWRLQAPGYFVFETTDIRCDDAENETPAGHDAAGSDGGLDDLRHRLPGADQQHRRPGA</sequence>
<evidence type="ECO:0000256" key="2">
    <source>
        <dbReference type="ARBA" id="ARBA00022481"/>
    </source>
</evidence>
<dbReference type="Pfam" id="PF07963">
    <property type="entry name" value="N_methyl"/>
    <property type="match status" value="1"/>
</dbReference>
<keyword evidence="3 7" id="KW-0812">Transmembrane</keyword>
<keyword evidence="5 7" id="KW-0472">Membrane</keyword>
<dbReference type="GO" id="GO:0015628">
    <property type="term" value="P:protein secretion by the type II secretion system"/>
    <property type="evidence" value="ECO:0007669"/>
    <property type="project" value="InterPro"/>
</dbReference>